<organism evidence="3 4">
    <name type="scientific">Polaribacter dokdonensis DSW-5</name>
    <dbReference type="NCBI Taxonomy" id="1300348"/>
    <lineage>
        <taxon>Bacteria</taxon>
        <taxon>Pseudomonadati</taxon>
        <taxon>Bacteroidota</taxon>
        <taxon>Flavobacteriia</taxon>
        <taxon>Flavobacteriales</taxon>
        <taxon>Flavobacteriaceae</taxon>
    </lineage>
</organism>
<dbReference type="PANTHER" id="PTHR31793:SF27">
    <property type="entry name" value="NOVEL THIOESTERASE SUPERFAMILY DOMAIN AND SAPOSIN A-TYPE DOMAIN CONTAINING PROTEIN (0610012H03RIK)"/>
    <property type="match status" value="1"/>
</dbReference>
<evidence type="ECO:0000256" key="2">
    <source>
        <dbReference type="ARBA" id="ARBA00022801"/>
    </source>
</evidence>
<dbReference type="InterPro" id="IPR029069">
    <property type="entry name" value="HotDog_dom_sf"/>
</dbReference>
<keyword evidence="4" id="KW-1185">Reference proteome</keyword>
<dbReference type="InterPro" id="IPR008272">
    <property type="entry name" value="HB-CoA_thioesterase_AS"/>
</dbReference>
<dbReference type="GO" id="GO:0016787">
    <property type="term" value="F:hydrolase activity"/>
    <property type="evidence" value="ECO:0007669"/>
    <property type="project" value="UniProtKB-KW"/>
</dbReference>
<proteinExistence type="inferred from homology"/>
<evidence type="ECO:0000256" key="1">
    <source>
        <dbReference type="ARBA" id="ARBA00005953"/>
    </source>
</evidence>
<dbReference type="Proteomes" id="UP000183071">
    <property type="component" value="Unassembled WGS sequence"/>
</dbReference>
<dbReference type="CDD" id="cd00586">
    <property type="entry name" value="4HBT"/>
    <property type="match status" value="1"/>
</dbReference>
<evidence type="ECO:0000313" key="4">
    <source>
        <dbReference type="Proteomes" id="UP000183071"/>
    </source>
</evidence>
<dbReference type="EMBL" id="FNUE01000001">
    <property type="protein sequence ID" value="SEE28036.1"/>
    <property type="molecule type" value="Genomic_DNA"/>
</dbReference>
<protein>
    <submittedName>
        <fullName evidence="3">Acyl-CoA thioester hydrolase</fullName>
    </submittedName>
</protein>
<dbReference type="NCBIfam" id="TIGR00051">
    <property type="entry name" value="YbgC/FadM family acyl-CoA thioesterase"/>
    <property type="match status" value="1"/>
</dbReference>
<keyword evidence="2 3" id="KW-0378">Hydrolase</keyword>
<comment type="similarity">
    <text evidence="1">Belongs to the 4-hydroxybenzoyl-CoA thioesterase family.</text>
</comment>
<accession>A0A1H5HJ14</accession>
<dbReference type="SUPFAM" id="SSF54637">
    <property type="entry name" value="Thioesterase/thiol ester dehydrase-isomerase"/>
    <property type="match status" value="1"/>
</dbReference>
<comment type="caution">
    <text evidence="3">The sequence shown here is derived from an EMBL/GenBank/DDBJ whole genome shotgun (WGS) entry which is preliminary data.</text>
</comment>
<gene>
    <name evidence="3" type="ORF">SAMN05444353_1518</name>
</gene>
<dbReference type="PROSITE" id="PS01328">
    <property type="entry name" value="4HBCOA_THIOESTERASE"/>
    <property type="match status" value="1"/>
</dbReference>
<sequence>MIINFFLRKMPNRKCLYKLKKSSTKTRVRYSETDQMGVVYHGNYAQYFELGRTEWLRNLGVTYKDMENKGIMLPVISLTCNFKKSALYDDMLTITTFLVKKPMVKIDFIYEIVNEQNEMICTGNSTLAFIDMKTEKPTRCPDYLLDKLGF</sequence>
<name>A0A1H5HJ14_9FLAO</name>
<dbReference type="Pfam" id="PF13279">
    <property type="entry name" value="4HBT_2"/>
    <property type="match status" value="1"/>
</dbReference>
<dbReference type="InterPro" id="IPR050563">
    <property type="entry name" value="4-hydroxybenzoyl-CoA_TE"/>
</dbReference>
<dbReference type="InterPro" id="IPR006684">
    <property type="entry name" value="YbgC/YbaW"/>
</dbReference>
<dbReference type="PIRSF" id="PIRSF003230">
    <property type="entry name" value="YbgC"/>
    <property type="match status" value="1"/>
</dbReference>
<dbReference type="PANTHER" id="PTHR31793">
    <property type="entry name" value="4-HYDROXYBENZOYL-COA THIOESTERASE FAMILY MEMBER"/>
    <property type="match status" value="1"/>
</dbReference>
<dbReference type="Gene3D" id="3.10.129.10">
    <property type="entry name" value="Hotdog Thioesterase"/>
    <property type="match status" value="1"/>
</dbReference>
<evidence type="ECO:0000313" key="3">
    <source>
        <dbReference type="EMBL" id="SEE28036.1"/>
    </source>
</evidence>
<reference evidence="3 4" key="1">
    <citation type="submission" date="2016-10" db="EMBL/GenBank/DDBJ databases">
        <authorList>
            <person name="Varghese N."/>
            <person name="Submissions S."/>
        </authorList>
    </citation>
    <scope>NUCLEOTIDE SEQUENCE [LARGE SCALE GENOMIC DNA]</scope>
    <source>
        <strain evidence="3 4">DSW-5</strain>
    </source>
</reference>